<gene>
    <name evidence="1" type="ORF">CLV59_107180</name>
</gene>
<keyword evidence="2" id="KW-1185">Reference proteome</keyword>
<sequence length="225" mass="24448">MEAKVIASNRVIAKKAVMVQSDQQPAALELYISPKSTIAGHPEQCFLASVLSDKYGNPLENGQEINYQLEYPNQQVKTVTGKPQFGMFFTPITQILQAGKIMCFASYHSLQAEPATVRIFSGKPASIHIYCVSQTPIADGNSTLIIRTDIIRDDYGNTVADGAYITFLAEADGAKTYLSSYTLSGIATVSFQNPVKAGHFTITAFSDNGVQSNALTFYFSKIPVP</sequence>
<dbReference type="Gene3D" id="2.60.40.10">
    <property type="entry name" value="Immunoglobulins"/>
    <property type="match status" value="1"/>
</dbReference>
<dbReference type="InterPro" id="IPR008964">
    <property type="entry name" value="Invasin/intimin_cell_adhesion"/>
</dbReference>
<dbReference type="Proteomes" id="UP000249819">
    <property type="component" value="Unassembled WGS sequence"/>
</dbReference>
<dbReference type="AlphaFoldDB" id="A0A327VQU2"/>
<protein>
    <recommendedName>
        <fullName evidence="3">Ig-like domain-containing protein</fullName>
    </recommendedName>
</protein>
<dbReference type="SUPFAM" id="SSF49373">
    <property type="entry name" value="Invasin/intimin cell-adhesion fragments"/>
    <property type="match status" value="1"/>
</dbReference>
<accession>A0A327VQU2</accession>
<organism evidence="1 2">
    <name type="scientific">Chitinophaga dinghuensis</name>
    <dbReference type="NCBI Taxonomy" id="1539050"/>
    <lineage>
        <taxon>Bacteria</taxon>
        <taxon>Pseudomonadati</taxon>
        <taxon>Bacteroidota</taxon>
        <taxon>Chitinophagia</taxon>
        <taxon>Chitinophagales</taxon>
        <taxon>Chitinophagaceae</taxon>
        <taxon>Chitinophaga</taxon>
    </lineage>
</organism>
<name>A0A327VQU2_9BACT</name>
<dbReference type="EMBL" id="QLMA01000007">
    <property type="protein sequence ID" value="RAJ77413.1"/>
    <property type="molecule type" value="Genomic_DNA"/>
</dbReference>
<evidence type="ECO:0008006" key="3">
    <source>
        <dbReference type="Google" id="ProtNLM"/>
    </source>
</evidence>
<evidence type="ECO:0000313" key="1">
    <source>
        <dbReference type="EMBL" id="RAJ77413.1"/>
    </source>
</evidence>
<comment type="caution">
    <text evidence="1">The sequence shown here is derived from an EMBL/GenBank/DDBJ whole genome shotgun (WGS) entry which is preliminary data.</text>
</comment>
<proteinExistence type="predicted"/>
<evidence type="ECO:0000313" key="2">
    <source>
        <dbReference type="Proteomes" id="UP000249819"/>
    </source>
</evidence>
<dbReference type="InterPro" id="IPR013783">
    <property type="entry name" value="Ig-like_fold"/>
</dbReference>
<reference evidence="1 2" key="1">
    <citation type="submission" date="2018-06" db="EMBL/GenBank/DDBJ databases">
        <title>Genomic Encyclopedia of Archaeal and Bacterial Type Strains, Phase II (KMG-II): from individual species to whole genera.</title>
        <authorList>
            <person name="Goeker M."/>
        </authorList>
    </citation>
    <scope>NUCLEOTIDE SEQUENCE [LARGE SCALE GENOMIC DNA]</scope>
    <source>
        <strain evidence="1 2">DSM 29821</strain>
    </source>
</reference>